<evidence type="ECO:0000256" key="2">
    <source>
        <dbReference type="PROSITE-ProRule" id="PRU00103"/>
    </source>
</evidence>
<dbReference type="SUPFAM" id="SSF48371">
    <property type="entry name" value="ARM repeat"/>
    <property type="match status" value="1"/>
</dbReference>
<dbReference type="Pfam" id="PF22956">
    <property type="entry name" value="VPS15-like_hel"/>
    <property type="match status" value="1"/>
</dbReference>
<dbReference type="AlphaFoldDB" id="A0A6G0X2C8"/>
<accession>A0A6G0X2C8</accession>
<dbReference type="InterPro" id="IPR055231">
    <property type="entry name" value="2AA_helical"/>
</dbReference>
<dbReference type="Proteomes" id="UP000481153">
    <property type="component" value="Unassembled WGS sequence"/>
</dbReference>
<keyword evidence="6" id="KW-1185">Reference proteome</keyword>
<protein>
    <recommendedName>
        <fullName evidence="4">Phosphatase 2A Regulatory Subunit A helical domain-containing protein</fullName>
    </recommendedName>
</protein>
<proteinExistence type="predicted"/>
<feature type="compositionally biased region" description="Low complexity" evidence="3">
    <location>
        <begin position="885"/>
        <end position="922"/>
    </location>
</feature>
<organism evidence="5 6">
    <name type="scientific">Aphanomyces euteiches</name>
    <dbReference type="NCBI Taxonomy" id="100861"/>
    <lineage>
        <taxon>Eukaryota</taxon>
        <taxon>Sar</taxon>
        <taxon>Stramenopiles</taxon>
        <taxon>Oomycota</taxon>
        <taxon>Saprolegniomycetes</taxon>
        <taxon>Saprolegniales</taxon>
        <taxon>Verrucalvaceae</taxon>
        <taxon>Aphanomyces</taxon>
    </lineage>
</organism>
<dbReference type="VEuPathDB" id="FungiDB:AeMF1_009585"/>
<dbReference type="PANTHER" id="PTHR21467:SF0">
    <property type="entry name" value="SERINE_THREONINE-PROTEIN PHOSPHATASE 4 REGULATORY SUBUNIT 4"/>
    <property type="match status" value="1"/>
</dbReference>
<dbReference type="InterPro" id="IPR011989">
    <property type="entry name" value="ARM-like"/>
</dbReference>
<evidence type="ECO:0000256" key="1">
    <source>
        <dbReference type="ARBA" id="ARBA00022737"/>
    </source>
</evidence>
<evidence type="ECO:0000256" key="3">
    <source>
        <dbReference type="SAM" id="MobiDB-lite"/>
    </source>
</evidence>
<keyword evidence="1" id="KW-0677">Repeat</keyword>
<evidence type="ECO:0000313" key="5">
    <source>
        <dbReference type="EMBL" id="KAF0734033.1"/>
    </source>
</evidence>
<dbReference type="PROSITE" id="PS50077">
    <property type="entry name" value="HEAT_REPEAT"/>
    <property type="match status" value="2"/>
</dbReference>
<reference evidence="5 6" key="1">
    <citation type="submission" date="2019-07" db="EMBL/GenBank/DDBJ databases">
        <title>Genomics analysis of Aphanomyces spp. identifies a new class of oomycete effector associated with host adaptation.</title>
        <authorList>
            <person name="Gaulin E."/>
        </authorList>
    </citation>
    <scope>NUCLEOTIDE SEQUENCE [LARGE SCALE GENOMIC DNA]</scope>
    <source>
        <strain evidence="5 6">ATCC 201684</strain>
    </source>
</reference>
<evidence type="ECO:0000259" key="4">
    <source>
        <dbReference type="Pfam" id="PF22956"/>
    </source>
</evidence>
<feature type="compositionally biased region" description="Basic and acidic residues" evidence="3">
    <location>
        <begin position="672"/>
        <end position="687"/>
    </location>
</feature>
<feature type="compositionally biased region" description="Basic and acidic residues" evidence="3">
    <location>
        <begin position="864"/>
        <end position="873"/>
    </location>
</feature>
<feature type="compositionally biased region" description="Polar residues" evidence="3">
    <location>
        <begin position="846"/>
        <end position="857"/>
    </location>
</feature>
<name>A0A6G0X2C8_9STRA</name>
<evidence type="ECO:0000313" key="6">
    <source>
        <dbReference type="Proteomes" id="UP000481153"/>
    </source>
</evidence>
<feature type="region of interest" description="Disordered" evidence="3">
    <location>
        <begin position="672"/>
        <end position="698"/>
    </location>
</feature>
<dbReference type="InterPro" id="IPR039918">
    <property type="entry name" value="PPP4R4"/>
</dbReference>
<sequence>MDDFFFSEKEAEGCFDGEVSPSDLEKLEVEEDMAEIPRADMLLRNGLKQQKLSVLQSLPKILAGSNSKENFNIVLDAIKHVWKTSEAENDAEMLKEVFTCVQHLASVTADGKIVTYPMTTLFEEFDANMNAYQKEKLSSVFLLTEDQVTKQLLPLILDFVHDLQHKDHAESASQCIAATIPRLSCSLKKTQIIRIGIEKGDVSQGAGSRLICCLILGTLTASELLSEQDIDGLFFQKMMALCQDTDAEVRKCMCMQLDALARAVGQAKASSDLLPELLELLQDEETQVKIMAFRTLLSLYDYFPRKERQDSILPVLVDIVEDPPTYLISSLAETFGRLVFKIFSQGDFTPDYTTTFLNCFTRLSRTDDSDIRVHCAYNFPAVVKSFGVNQYSPHLDDLLQAFTQDKEEEVRMTIVAGLHEVAHLLGQQRALRYIKSISLNVFKDESAVVQGRIISHLPDLMQYFCASVDDDQKTAYLEAILKAILHHHTVLSTGRWREQLLVIDTLSKFPAFISPSQLFERVCPLLFEFMSAGARPVQLDAARVLVSVNRENKIAANRVNVLLRLRKEYALGKSFWQRMLYLDVCSFACDTYSHHYFRLNYLDPAVDLLEDSVPNVRLKAFSLLPKWKSALDVLQGADEKIIARIRRLLETASDPDRDVQQTMLDVRDTWLQDVKEPPGDDKKKAQAEDAAGLSGDHEMYSSEAKWSEMLEYTLIVGKDGQVVRRARVKSIDIINKLRQQSKEMVPRSSNSGIIPRSNPTPKPTEAAKVATKLPTTSTVMKTSITSASLPNCTSNSSLPTSATANTAMSKGSMSSSGSLSARETKSSSSTITSNTLKQITDPKATSIRNAPSKNPAATSAGARTNKEKKDETSLTKIPNIPVPTRPAVAPPAKRAQSPSVTKSSTPSSTRTSSSTLSGQSSTVKVTSITKR</sequence>
<dbReference type="EMBL" id="VJMJ01000118">
    <property type="protein sequence ID" value="KAF0734033.1"/>
    <property type="molecule type" value="Genomic_DNA"/>
</dbReference>
<feature type="region of interest" description="Disordered" evidence="3">
    <location>
        <begin position="787"/>
        <end position="931"/>
    </location>
</feature>
<gene>
    <name evidence="5" type="ORF">Ae201684_009206</name>
</gene>
<dbReference type="Gene3D" id="1.25.10.10">
    <property type="entry name" value="Leucine-rich Repeat Variant"/>
    <property type="match status" value="1"/>
</dbReference>
<feature type="domain" description="Phosphatase 2A Regulatory Subunit A helical" evidence="4">
    <location>
        <begin position="230"/>
        <end position="339"/>
    </location>
</feature>
<feature type="region of interest" description="Disordered" evidence="3">
    <location>
        <begin position="742"/>
        <end position="769"/>
    </location>
</feature>
<dbReference type="InterPro" id="IPR016024">
    <property type="entry name" value="ARM-type_fold"/>
</dbReference>
<feature type="repeat" description="HEAT" evidence="2">
    <location>
        <begin position="395"/>
        <end position="433"/>
    </location>
</feature>
<dbReference type="InterPro" id="IPR021133">
    <property type="entry name" value="HEAT_type_2"/>
</dbReference>
<feature type="compositionally biased region" description="Low complexity" evidence="3">
    <location>
        <begin position="808"/>
        <end position="835"/>
    </location>
</feature>
<dbReference type="PANTHER" id="PTHR21467">
    <property type="entry name" value="PROTEIN PHOSPHATASE 4 REGULATORY SUBUNIT 4 PPP4R4"/>
    <property type="match status" value="1"/>
</dbReference>
<feature type="repeat" description="HEAT" evidence="2">
    <location>
        <begin position="273"/>
        <end position="311"/>
    </location>
</feature>
<feature type="compositionally biased region" description="Polar residues" evidence="3">
    <location>
        <begin position="787"/>
        <end position="807"/>
    </location>
</feature>
<comment type="caution">
    <text evidence="5">The sequence shown here is derived from an EMBL/GenBank/DDBJ whole genome shotgun (WGS) entry which is preliminary data.</text>
</comment>